<evidence type="ECO:0000256" key="1">
    <source>
        <dbReference type="ARBA" id="ARBA00023235"/>
    </source>
</evidence>
<dbReference type="Proteomes" id="UP001341281">
    <property type="component" value="Chromosome 04"/>
</dbReference>
<dbReference type="InterPro" id="IPR015942">
    <property type="entry name" value="Asp/Glu/hydantoin_racemase"/>
</dbReference>
<feature type="region of interest" description="Disordered" evidence="2">
    <location>
        <begin position="12"/>
        <end position="34"/>
    </location>
</feature>
<dbReference type="SUPFAM" id="SSF53681">
    <property type="entry name" value="Aspartate/glutamate racemase"/>
    <property type="match status" value="2"/>
</dbReference>
<keyword evidence="5" id="KW-1185">Reference proteome</keyword>
<evidence type="ECO:0000256" key="3">
    <source>
        <dbReference type="SAM" id="Phobius"/>
    </source>
</evidence>
<evidence type="ECO:0000313" key="4">
    <source>
        <dbReference type="EMBL" id="WVZ70094.1"/>
    </source>
</evidence>
<keyword evidence="3" id="KW-0812">Transmembrane</keyword>
<dbReference type="InterPro" id="IPR001920">
    <property type="entry name" value="Asp/Glu_race"/>
</dbReference>
<protein>
    <submittedName>
        <fullName evidence="4">Uncharacterized protein</fullName>
    </submittedName>
</protein>
<dbReference type="PANTHER" id="PTHR21198:SF7">
    <property type="entry name" value="ASPARTATE-GLUTAMATE RACEMASE FAMILY"/>
    <property type="match status" value="1"/>
</dbReference>
<proteinExistence type="predicted"/>
<dbReference type="GO" id="GO:0047661">
    <property type="term" value="F:amino-acid racemase activity"/>
    <property type="evidence" value="ECO:0007669"/>
    <property type="project" value="InterPro"/>
</dbReference>
<evidence type="ECO:0000256" key="2">
    <source>
        <dbReference type="SAM" id="MobiDB-lite"/>
    </source>
</evidence>
<dbReference type="EMBL" id="CP144748">
    <property type="protein sequence ID" value="WVZ70094.1"/>
    <property type="molecule type" value="Genomic_DNA"/>
</dbReference>
<accession>A0AAQ3TA50</accession>
<dbReference type="Gene3D" id="3.40.50.1860">
    <property type="match status" value="2"/>
</dbReference>
<dbReference type="AlphaFoldDB" id="A0AAQ3TA50"/>
<gene>
    <name evidence="4" type="ORF">U9M48_018790</name>
</gene>
<feature type="transmembrane region" description="Helical" evidence="3">
    <location>
        <begin position="201"/>
        <end position="221"/>
    </location>
</feature>
<feature type="transmembrane region" description="Helical" evidence="3">
    <location>
        <begin position="154"/>
        <end position="181"/>
    </location>
</feature>
<dbReference type="PANTHER" id="PTHR21198">
    <property type="entry name" value="GLUTAMATE RACEMASE"/>
    <property type="match status" value="1"/>
</dbReference>
<keyword evidence="3" id="KW-0472">Membrane</keyword>
<keyword evidence="3" id="KW-1133">Transmembrane helix</keyword>
<evidence type="ECO:0000313" key="5">
    <source>
        <dbReference type="Proteomes" id="UP001341281"/>
    </source>
</evidence>
<organism evidence="4 5">
    <name type="scientific">Paspalum notatum var. saurae</name>
    <dbReference type="NCBI Taxonomy" id="547442"/>
    <lineage>
        <taxon>Eukaryota</taxon>
        <taxon>Viridiplantae</taxon>
        <taxon>Streptophyta</taxon>
        <taxon>Embryophyta</taxon>
        <taxon>Tracheophyta</taxon>
        <taxon>Spermatophyta</taxon>
        <taxon>Magnoliopsida</taxon>
        <taxon>Liliopsida</taxon>
        <taxon>Poales</taxon>
        <taxon>Poaceae</taxon>
        <taxon>PACMAD clade</taxon>
        <taxon>Panicoideae</taxon>
        <taxon>Andropogonodae</taxon>
        <taxon>Paspaleae</taxon>
        <taxon>Paspalinae</taxon>
        <taxon>Paspalum</taxon>
    </lineage>
</organism>
<dbReference type="Pfam" id="PF01177">
    <property type="entry name" value="Asp_Glu_race"/>
    <property type="match status" value="1"/>
</dbReference>
<name>A0AAQ3TA50_PASNO</name>
<keyword evidence="1" id="KW-0413">Isomerase</keyword>
<reference evidence="4 5" key="1">
    <citation type="submission" date="2024-02" db="EMBL/GenBank/DDBJ databases">
        <title>High-quality chromosome-scale genome assembly of Pensacola bahiagrass (Paspalum notatum Flugge var. saurae).</title>
        <authorList>
            <person name="Vega J.M."/>
            <person name="Podio M."/>
            <person name="Orjuela J."/>
            <person name="Siena L.A."/>
            <person name="Pessino S.C."/>
            <person name="Combes M.C."/>
            <person name="Mariac C."/>
            <person name="Albertini E."/>
            <person name="Pupilli F."/>
            <person name="Ortiz J.P.A."/>
            <person name="Leblanc O."/>
        </authorList>
    </citation>
    <scope>NUCLEOTIDE SEQUENCE [LARGE SCALE GENOMIC DNA]</scope>
    <source>
        <strain evidence="4">R1</strain>
        <tissue evidence="4">Leaf</tissue>
    </source>
</reference>
<sequence length="564" mass="61067">MAPPTRRERAAAAAAAAVEARPSSSAPTPAGPAAVEVQRRRVGGGWTSRRISFYASRAYFILIILQIPLFRVPCRAGTCTTPIQVTSSQLVSNEIFPPAVVKAMLYPGAIVSSLTKSKTFPRWSDLFDMYNLSEAKNASAVIDLQRLEILAGSYFCVAGALVGIINPGRMTLFGTLLVIWGLVKEALFGKPVNSDPTQSTYVYPTILIALICAFMSITYNVKKTARSSPPVSIAKPLKSSAKSKLKSVAIYPRCSLSDSLHLVGGSRRRWASCRSQSSRFAYSARPSPIVLKTDHAVDPSEPKNLDESSSASRSGLYITSCHPSGTAGVMGASSTSSLRFLEKFVCWGTRDREEAPPFLICNDPLIKKELLASGSRVTTECSIALGKLRQKRLFLEQSGACCIAMPCQFLHAWHDEISQGCSVPFLHVGDCVVKELQAANLKPVEYGSNVCVGVLATDNTLARKCYLDKLESQGFEVLCPDEASMKHTVLPSVDAFRKGDMEGARNLLRVSLQVLLVRAANKIILASDDLIGILPDDDPLLKKCIDPLDALVREAIICARAPRP</sequence>